<evidence type="ECO:0000313" key="1">
    <source>
        <dbReference type="EMBL" id="MCI0182504.1"/>
    </source>
</evidence>
<dbReference type="Proteomes" id="UP001139263">
    <property type="component" value="Unassembled WGS sequence"/>
</dbReference>
<sequence length="122" mass="13123">MAGQAVFAFVPDSMFSVQLREAVAKQNGSVAFTSNIQDFQSRLQQVLPALVILDLVAVGGEISNIVSLCRQSGSKVVAFAPHAQGDLFVMAEHEGCDQVYSSAAFKMDIESILAKWLSSKID</sequence>
<reference evidence="1" key="1">
    <citation type="submission" date="2022-03" db="EMBL/GenBank/DDBJ databases">
        <title>Draft Genome Sequence of Firmicute Strain S0AB, a Heterotrophic Iron/Sulfur-Oxidizing Extreme Acidophile.</title>
        <authorList>
            <person name="Vergara E."/>
            <person name="Pakostova E."/>
            <person name="Johnson D.B."/>
            <person name="Holmes D.S."/>
        </authorList>
    </citation>
    <scope>NUCLEOTIDE SEQUENCE</scope>
    <source>
        <strain evidence="1">S0AB</strain>
    </source>
</reference>
<protein>
    <recommendedName>
        <fullName evidence="3">Response regulatory domain-containing protein</fullName>
    </recommendedName>
</protein>
<dbReference type="AlphaFoldDB" id="A0A9X1V754"/>
<organism evidence="1 2">
    <name type="scientific">Sulfoacidibacillus ferrooxidans</name>
    <dbReference type="NCBI Taxonomy" id="2005001"/>
    <lineage>
        <taxon>Bacteria</taxon>
        <taxon>Bacillati</taxon>
        <taxon>Bacillota</taxon>
        <taxon>Bacilli</taxon>
        <taxon>Bacillales</taxon>
        <taxon>Alicyclobacillaceae</taxon>
        <taxon>Sulfoacidibacillus</taxon>
    </lineage>
</organism>
<name>A0A9X1V754_9BACL</name>
<proteinExistence type="predicted"/>
<dbReference type="RefSeq" id="WP_241712092.1">
    <property type="nucleotide sequence ID" value="NZ_JALBUF010000001.1"/>
</dbReference>
<keyword evidence="2" id="KW-1185">Reference proteome</keyword>
<gene>
    <name evidence="1" type="ORF">MM817_00764</name>
</gene>
<evidence type="ECO:0008006" key="3">
    <source>
        <dbReference type="Google" id="ProtNLM"/>
    </source>
</evidence>
<accession>A0A9X1V754</accession>
<evidence type="ECO:0000313" key="2">
    <source>
        <dbReference type="Proteomes" id="UP001139263"/>
    </source>
</evidence>
<dbReference type="EMBL" id="JALBUF010000001">
    <property type="protein sequence ID" value="MCI0182504.1"/>
    <property type="molecule type" value="Genomic_DNA"/>
</dbReference>
<comment type="caution">
    <text evidence="1">The sequence shown here is derived from an EMBL/GenBank/DDBJ whole genome shotgun (WGS) entry which is preliminary data.</text>
</comment>